<reference evidence="3" key="1">
    <citation type="submission" date="2015-09" db="EMBL/GenBank/DDBJ databases">
        <authorList>
            <person name="Fill T.P."/>
            <person name="Baretta J.F."/>
            <person name="de Almeida L.G."/>
            <person name="Rocha M."/>
            <person name="de Souza D.H."/>
            <person name="Malavazi I."/>
            <person name="Cerdeira L.T."/>
            <person name="Hong H."/>
            <person name="Samborskyy M."/>
            <person name="de Vasconcelos A.T."/>
            <person name="Leadlay P."/>
            <person name="Rodrigues-Filho E."/>
        </authorList>
    </citation>
    <scope>NUCLEOTIDE SEQUENCE [LARGE SCALE GENOMIC DNA]</scope>
    <source>
        <strain evidence="3">LaBioMMi 136</strain>
    </source>
</reference>
<feature type="region of interest" description="Disordered" evidence="1">
    <location>
        <begin position="30"/>
        <end position="85"/>
    </location>
</feature>
<protein>
    <submittedName>
        <fullName evidence="2">Uncharacterized protein</fullName>
    </submittedName>
</protein>
<evidence type="ECO:0000313" key="3">
    <source>
        <dbReference type="Proteomes" id="UP000190744"/>
    </source>
</evidence>
<accession>A0A1S9RV23</accession>
<dbReference type="AlphaFoldDB" id="A0A1S9RV23"/>
<organism evidence="2 3">
    <name type="scientific">Penicillium brasilianum</name>
    <dbReference type="NCBI Taxonomy" id="104259"/>
    <lineage>
        <taxon>Eukaryota</taxon>
        <taxon>Fungi</taxon>
        <taxon>Dikarya</taxon>
        <taxon>Ascomycota</taxon>
        <taxon>Pezizomycotina</taxon>
        <taxon>Eurotiomycetes</taxon>
        <taxon>Eurotiomycetidae</taxon>
        <taxon>Eurotiales</taxon>
        <taxon>Aspergillaceae</taxon>
        <taxon>Penicillium</taxon>
    </lineage>
</organism>
<proteinExistence type="predicted"/>
<evidence type="ECO:0000313" key="2">
    <source>
        <dbReference type="EMBL" id="OOQ88858.1"/>
    </source>
</evidence>
<dbReference type="Proteomes" id="UP000190744">
    <property type="component" value="Unassembled WGS sequence"/>
</dbReference>
<name>A0A1S9RV23_PENBI</name>
<dbReference type="EMBL" id="LJBN01000117">
    <property type="protein sequence ID" value="OOQ88858.1"/>
    <property type="molecule type" value="Genomic_DNA"/>
</dbReference>
<comment type="caution">
    <text evidence="2">The sequence shown here is derived from an EMBL/GenBank/DDBJ whole genome shotgun (WGS) entry which is preliminary data.</text>
</comment>
<sequence length="251" mass="27412">MTAIQGLFRLLRYSTLLSGDVFSPKILHNKKKGTSDATSEGRKNAVKSESVGRRPTPRVSQQDDDAVDGPRQARSKKQQADATSSDFVRTVDIHGPIFDEWLKFALDGQWVPDSPGVHVVYLPGGDAAWYQQQAHPPIISGSAHPAVCLTFHGMPNEGLRLNKWKDEAQMMRGVFHVQRLALAILTSSPLERVIITLETVDCWIAMKSYLVFSASGAASGPGDYGYFPATSTSSRLGRGSIRLNDQKSGEG</sequence>
<evidence type="ECO:0000256" key="1">
    <source>
        <dbReference type="SAM" id="MobiDB-lite"/>
    </source>
</evidence>
<gene>
    <name evidence="2" type="ORF">PEBR_11740</name>
</gene>